<dbReference type="EMBL" id="AGNL01050159">
    <property type="protein sequence ID" value="EJK44110.1"/>
    <property type="molecule type" value="Genomic_DNA"/>
</dbReference>
<dbReference type="AlphaFoldDB" id="K0QYW9"/>
<protein>
    <submittedName>
        <fullName evidence="1">Uncharacterized protein</fullName>
    </submittedName>
</protein>
<comment type="caution">
    <text evidence="1">The sequence shown here is derived from an EMBL/GenBank/DDBJ whole genome shotgun (WGS) entry which is preliminary data.</text>
</comment>
<reference evidence="1 2" key="1">
    <citation type="journal article" date="2012" name="Genome Biol.">
        <title>Genome and low-iron response of an oceanic diatom adapted to chronic iron limitation.</title>
        <authorList>
            <person name="Lommer M."/>
            <person name="Specht M."/>
            <person name="Roy A.S."/>
            <person name="Kraemer L."/>
            <person name="Andreson R."/>
            <person name="Gutowska M.A."/>
            <person name="Wolf J."/>
            <person name="Bergner S.V."/>
            <person name="Schilhabel M.B."/>
            <person name="Klostermeier U.C."/>
            <person name="Beiko R.G."/>
            <person name="Rosenstiel P."/>
            <person name="Hippler M."/>
            <person name="Laroche J."/>
        </authorList>
    </citation>
    <scope>NUCLEOTIDE SEQUENCE [LARGE SCALE GENOMIC DNA]</scope>
    <source>
        <strain evidence="1 2">CCMP1005</strain>
    </source>
</reference>
<keyword evidence="2" id="KW-1185">Reference proteome</keyword>
<evidence type="ECO:0000313" key="2">
    <source>
        <dbReference type="Proteomes" id="UP000266841"/>
    </source>
</evidence>
<organism evidence="1 2">
    <name type="scientific">Thalassiosira oceanica</name>
    <name type="common">Marine diatom</name>
    <dbReference type="NCBI Taxonomy" id="159749"/>
    <lineage>
        <taxon>Eukaryota</taxon>
        <taxon>Sar</taxon>
        <taxon>Stramenopiles</taxon>
        <taxon>Ochrophyta</taxon>
        <taxon>Bacillariophyta</taxon>
        <taxon>Coscinodiscophyceae</taxon>
        <taxon>Thalassiosirophycidae</taxon>
        <taxon>Thalassiosirales</taxon>
        <taxon>Thalassiosiraceae</taxon>
        <taxon>Thalassiosira</taxon>
    </lineage>
</organism>
<name>K0QYW9_THAOC</name>
<sequence length="22" mass="2390">ASIAQLGERQTEDLKVTCSIQV</sequence>
<evidence type="ECO:0000313" key="1">
    <source>
        <dbReference type="EMBL" id="EJK44110.1"/>
    </source>
</evidence>
<proteinExistence type="predicted"/>
<accession>K0QYW9</accession>
<dbReference type="Proteomes" id="UP000266841">
    <property type="component" value="Unassembled WGS sequence"/>
</dbReference>
<gene>
    <name evidence="1" type="ORF">THAOC_37378</name>
</gene>
<feature type="non-terminal residue" evidence="1">
    <location>
        <position position="1"/>
    </location>
</feature>